<proteinExistence type="predicted"/>
<evidence type="ECO:0000313" key="2">
    <source>
        <dbReference type="Proteomes" id="UP000789738"/>
    </source>
</evidence>
<name>A0AA86JDS6_9CLOT</name>
<evidence type="ECO:0000313" key="1">
    <source>
        <dbReference type="EMBL" id="CAG9703973.1"/>
    </source>
</evidence>
<gene>
    <name evidence="1" type="ORF">CNEO_40885</name>
</gene>
<dbReference type="EMBL" id="CAKJVE010000004">
    <property type="protein sequence ID" value="CAG9703973.1"/>
    <property type="molecule type" value="Genomic_DNA"/>
</dbReference>
<protein>
    <submittedName>
        <fullName evidence="1">Uncharacterized protein</fullName>
    </submittedName>
</protein>
<accession>A0AA86JDS6</accession>
<organism evidence="1 2">
    <name type="scientific">Clostridium neonatale</name>
    <dbReference type="NCBI Taxonomy" id="137838"/>
    <lineage>
        <taxon>Bacteria</taxon>
        <taxon>Bacillati</taxon>
        <taxon>Bacillota</taxon>
        <taxon>Clostridia</taxon>
        <taxon>Eubacteriales</taxon>
        <taxon>Clostridiaceae</taxon>
        <taxon>Clostridium</taxon>
    </lineage>
</organism>
<sequence length="74" mass="8588">MPKRKLKLWTKIKFALFWIFKYTPGSGTIVNCGNCKSIRIIFRNSKQEDNVYTSEYVCKDCGAVGKCTEIWSDK</sequence>
<dbReference type="AlphaFoldDB" id="A0AA86JDS6"/>
<reference evidence="1" key="1">
    <citation type="submission" date="2021-10" db="EMBL/GenBank/DDBJ databases">
        <authorList>
            <person name="Mesa V."/>
        </authorList>
    </citation>
    <scope>NUCLEOTIDE SEQUENCE</scope>
    <source>
        <strain evidence="1">CC3_PB</strain>
    </source>
</reference>
<dbReference type="RefSeq" id="WP_210888081.1">
    <property type="nucleotide sequence ID" value="NZ_CAKJVE010000004.1"/>
</dbReference>
<comment type="caution">
    <text evidence="1">The sequence shown here is derived from an EMBL/GenBank/DDBJ whole genome shotgun (WGS) entry which is preliminary data.</text>
</comment>
<dbReference type="Proteomes" id="UP000789738">
    <property type="component" value="Unassembled WGS sequence"/>
</dbReference>